<dbReference type="InterPro" id="IPR036526">
    <property type="entry name" value="C-N_Hydrolase_sf"/>
</dbReference>
<dbReference type="EMBL" id="SMRS01000001">
    <property type="protein sequence ID" value="KAA0876571.1"/>
    <property type="molecule type" value="Genomic_DNA"/>
</dbReference>
<dbReference type="SUPFAM" id="SSF56672">
    <property type="entry name" value="DNA/RNA polymerases"/>
    <property type="match status" value="1"/>
</dbReference>
<evidence type="ECO:0000313" key="5">
    <source>
        <dbReference type="Proteomes" id="UP000325302"/>
    </source>
</evidence>
<accession>A0A5A9WAV4</accession>
<evidence type="ECO:0000256" key="2">
    <source>
        <dbReference type="SAM" id="MobiDB-lite"/>
    </source>
</evidence>
<keyword evidence="4" id="KW-0548">Nucleotidyltransferase</keyword>
<feature type="region of interest" description="Disordered" evidence="2">
    <location>
        <begin position="633"/>
        <end position="655"/>
    </location>
</feature>
<dbReference type="PROSITE" id="PS50878">
    <property type="entry name" value="RT_POL"/>
    <property type="match status" value="1"/>
</dbReference>
<dbReference type="SUPFAM" id="SSF56317">
    <property type="entry name" value="Carbon-nitrogen hydrolase"/>
    <property type="match status" value="1"/>
</dbReference>
<keyword evidence="5" id="KW-1185">Reference proteome</keyword>
<keyword evidence="4" id="KW-0695">RNA-directed DNA polymerase</keyword>
<dbReference type="PANTHER" id="PTHR34047">
    <property type="entry name" value="NUCLEAR INTRON MATURASE 1, MITOCHONDRIAL-RELATED"/>
    <property type="match status" value="1"/>
</dbReference>
<dbReference type="CDD" id="cd01646">
    <property type="entry name" value="RT_Bac_retron_I"/>
    <property type="match status" value="1"/>
</dbReference>
<keyword evidence="4" id="KW-0808">Transferase</keyword>
<dbReference type="Gene3D" id="3.60.110.10">
    <property type="entry name" value="Carbon-nitrogen hydrolase"/>
    <property type="match status" value="1"/>
</dbReference>
<feature type="domain" description="Reverse transcriptase" evidence="3">
    <location>
        <begin position="93"/>
        <end position="416"/>
    </location>
</feature>
<dbReference type="OrthoDB" id="9793236at2"/>
<dbReference type="PANTHER" id="PTHR34047:SF8">
    <property type="entry name" value="PROTEIN YKFC"/>
    <property type="match status" value="1"/>
</dbReference>
<comment type="caution">
    <text evidence="4">The sequence shown here is derived from an EMBL/GenBank/DDBJ whole genome shotgun (WGS) entry which is preliminary data.</text>
</comment>
<gene>
    <name evidence="4" type="ORF">E1H14_02300</name>
</gene>
<reference evidence="4 5" key="1">
    <citation type="submission" date="2019-03" db="EMBL/GenBank/DDBJ databases">
        <title>Nitrincola sp. nov. isolated from an Indian soda lake.</title>
        <authorList>
            <person name="Joshi A."/>
            <person name="Thite S.V."/>
            <person name="Joseph N."/>
            <person name="Dhotre D."/>
            <person name="Moorthy M."/>
            <person name="Shouche Y.S."/>
        </authorList>
    </citation>
    <scope>NUCLEOTIDE SEQUENCE [LARGE SCALE GENOMIC DNA]</scope>
    <source>
        <strain evidence="4 5">MEB193</strain>
    </source>
</reference>
<dbReference type="InterPro" id="IPR051083">
    <property type="entry name" value="GrpII_Intron_Splice-Mob/Def"/>
</dbReference>
<dbReference type="Pfam" id="PF00078">
    <property type="entry name" value="RVT_1"/>
    <property type="match status" value="1"/>
</dbReference>
<dbReference type="GO" id="GO:0003964">
    <property type="term" value="F:RNA-directed DNA polymerase activity"/>
    <property type="evidence" value="ECO:0007669"/>
    <property type="project" value="UniProtKB-KW"/>
</dbReference>
<evidence type="ECO:0000259" key="3">
    <source>
        <dbReference type="PROSITE" id="PS50878"/>
    </source>
</evidence>
<comment type="similarity">
    <text evidence="1">Belongs to the bacterial reverse transcriptase family.</text>
</comment>
<dbReference type="InterPro" id="IPR000477">
    <property type="entry name" value="RT_dom"/>
</dbReference>
<dbReference type="RefSeq" id="WP_149389821.1">
    <property type="nucleotide sequence ID" value="NZ_SMRS01000001.1"/>
</dbReference>
<proteinExistence type="inferred from homology"/>
<feature type="region of interest" description="Disordered" evidence="2">
    <location>
        <begin position="1308"/>
        <end position="1327"/>
    </location>
</feature>
<evidence type="ECO:0000313" key="4">
    <source>
        <dbReference type="EMBL" id="KAA0876571.1"/>
    </source>
</evidence>
<sequence length="1327" mass="150206">MPQIPEKYDRLRLTDLYLADKMLMALAWKKAHDYIRNTNWYADNFELDKSALHLAEHCQAWVNDISSGKLSFEKLKLVPAPKTAHWSFIENTCPKEGDNYLDNPSDGPCYCLKWEPETPDDIKLRPLAHIGIKEQTIMTLVMMCLANDVEALQGDPSTDYDEVHEKKVVSYGNRLYCTYSEDSEGNLTAEHNYGATTIYSKYFTDYRKFLQRPYHFAAKTLPEKSADEEVYLVELDLKQFFDLINRKKLVEKIRGIVQAEQDTPISAKGTAETLLMAFNNWDWSECAKKAYHLCATNTVPKPRKGLPQGLVASGFLSNIYMLEFDTQMSQWIKSGLPETPAKNLTLIDYCRYVDDMRLVITGPARNADNPTPLRNIRNAINTWLEPELKKIGLELNKEKTKVEVYRGKSKGISSALEAMQSNLSGPLSNESADELLTQLESLLMLSDSSKVDQNSEEGECRINRLAAIEKSVFDVREDTLKRFAANKITRILNEKRHFTSRQTDESGNPIAGDWDYLQERIARRLIASWSHDPALVLLLKKGLELFPSPKVLEPVLEQLRDVRLRRCQTSKNIGEAELKQAAVATYCLAEIFRHSAVTIHRKDPQAIPAHADVNSYFDLLQNEAVHVLNDIETDTKPGSDEKSKVSSPANKNNDRPFNLLAEQARFLLLVRLDTTLEESCGDIEQDLIFKLAKGFRNISLEKSITDESIASCILLASQLIDDQKPILRAASCLFDLHVGQISIQNIIEKIATQDSEFVRSLILHARAIKYEWYEANKTGFISTLSDSIYLNVKPSAKPLKDISKPMGIYQISSRDDSPLGNEIMALKLFSALLDAAKESPIGQEDVIDLSRTKVKSTSGYSNPPSFSVFEQELTIEEFTSQTSLSVISEHLKHTDVEPMKLQRIALAMRAVLAGSADPTGFGQSFTPRTGYRGLKSTSFKRQFGMMTTPEALAGEAAQFSTWLSTLLAKLLRWPGIHVNDQGFEWPREYTFKNVSELVNKRLNVLKENYCQSSGMPGLPELVYPDWNESKKSLRVAMVQSKLPFKKDFVTAGTLLDNPDYRYKHRRHVARVAELVVKHIRAQQIDDCKAGEREQDIDLIVWPELSVHQDDMDILVQLSRKTHAIVLAGLGFINQPNVMGPNNCAVWIVPRKHNGNQNEIKRFQGKFHMMEGERELKIQSWRPYQLFIELKQPKFKDKQGFKLTSAICFDATDIKLSADLQDKSNALFIPAMNTDVGSFDTMVEALHYHMYQPVVLVNTGEFGGSYAMAPYKKRHKRLIAHSTGNNQVAINTFDMNMFDFRRDKVGSGMTSGIETKTPPAGVPLKDAK</sequence>
<dbReference type="InterPro" id="IPR043502">
    <property type="entry name" value="DNA/RNA_pol_sf"/>
</dbReference>
<evidence type="ECO:0000256" key="1">
    <source>
        <dbReference type="ARBA" id="ARBA00034120"/>
    </source>
</evidence>
<feature type="compositionally biased region" description="Basic and acidic residues" evidence="2">
    <location>
        <begin position="633"/>
        <end position="644"/>
    </location>
</feature>
<protein>
    <submittedName>
        <fullName evidence="4">RNA-directed DNA polymerase</fullName>
    </submittedName>
</protein>
<name>A0A5A9WAV4_9GAMM</name>
<organism evidence="4 5">
    <name type="scientific">Nitrincola tapanii</name>
    <dbReference type="NCBI Taxonomy" id="1708751"/>
    <lineage>
        <taxon>Bacteria</taxon>
        <taxon>Pseudomonadati</taxon>
        <taxon>Pseudomonadota</taxon>
        <taxon>Gammaproteobacteria</taxon>
        <taxon>Oceanospirillales</taxon>
        <taxon>Oceanospirillaceae</taxon>
        <taxon>Nitrincola</taxon>
    </lineage>
</organism>
<dbReference type="Proteomes" id="UP000325302">
    <property type="component" value="Unassembled WGS sequence"/>
</dbReference>